<protein>
    <submittedName>
        <fullName evidence="7">S41 family peptidase</fullName>
    </submittedName>
</protein>
<keyword evidence="4 5" id="KW-0720">Serine protease</keyword>
<dbReference type="InterPro" id="IPR005151">
    <property type="entry name" value="Tail-specific_protease"/>
</dbReference>
<keyword evidence="8" id="KW-1185">Reference proteome</keyword>
<dbReference type="InterPro" id="IPR004447">
    <property type="entry name" value="Peptidase_S41A"/>
</dbReference>
<reference evidence="7" key="1">
    <citation type="submission" date="2021-11" db="EMBL/GenBank/DDBJ databases">
        <title>Genome sequence.</title>
        <authorList>
            <person name="Sun Q."/>
        </authorList>
    </citation>
    <scope>NUCLEOTIDE SEQUENCE</scope>
    <source>
        <strain evidence="7">JC732</strain>
    </source>
</reference>
<dbReference type="PANTHER" id="PTHR32060">
    <property type="entry name" value="TAIL-SPECIFIC PROTEASE"/>
    <property type="match status" value="1"/>
</dbReference>
<dbReference type="PANTHER" id="PTHR32060:SF30">
    <property type="entry name" value="CARBOXY-TERMINAL PROCESSING PROTEASE CTPA"/>
    <property type="match status" value="1"/>
</dbReference>
<dbReference type="GO" id="GO:0008236">
    <property type="term" value="F:serine-type peptidase activity"/>
    <property type="evidence" value="ECO:0007669"/>
    <property type="project" value="UniProtKB-KW"/>
</dbReference>
<dbReference type="Gene3D" id="2.30.42.10">
    <property type="match status" value="1"/>
</dbReference>
<dbReference type="CDD" id="cd06782">
    <property type="entry name" value="cpPDZ_CPP-like"/>
    <property type="match status" value="1"/>
</dbReference>
<dbReference type="AlphaFoldDB" id="A0A9X1SFH8"/>
<dbReference type="Gene3D" id="3.30.750.44">
    <property type="match status" value="1"/>
</dbReference>
<organism evidence="7 8">
    <name type="scientific">Blastopirellula sediminis</name>
    <dbReference type="NCBI Taxonomy" id="2894196"/>
    <lineage>
        <taxon>Bacteria</taxon>
        <taxon>Pseudomonadati</taxon>
        <taxon>Planctomycetota</taxon>
        <taxon>Planctomycetia</taxon>
        <taxon>Pirellulales</taxon>
        <taxon>Pirellulaceae</taxon>
        <taxon>Blastopirellula</taxon>
    </lineage>
</organism>
<dbReference type="PROSITE" id="PS50106">
    <property type="entry name" value="PDZ"/>
    <property type="match status" value="1"/>
</dbReference>
<dbReference type="EMBL" id="JAJKFT010000004">
    <property type="protein sequence ID" value="MCC9627521.1"/>
    <property type="molecule type" value="Genomic_DNA"/>
</dbReference>
<feature type="domain" description="PDZ" evidence="6">
    <location>
        <begin position="88"/>
        <end position="146"/>
    </location>
</feature>
<sequence length="444" mass="49450">MPRRNLTIIFVAAFLSLICYGAASRNRFMRLFGESLDIISYEYVRPIDDETLFNSAMNGMTMELDQNSTYIPPVEFTDFREELDQEFGGIGIHVMFDEKKNQMMVVTPVSGTPAYQAGVQAGDVILAIDGQKVEDFGFEKSVQRLRGVIGTKVTLQVLHIGQTKPVDIVVERAQIQVASVLGDTHDGEGNWNFFLEEDPRIGYIRIESFGDLTADEFQIAWESIDGKVDGLIVDLRNNAGGYLTAAEEICDMFLDAGVIVSTRGRNGRIEEVSEASPAGTIIPKDLPVAVLVNQYSASASEIVAACLQDHDRAVIIGQRSYGKGTVQSIFPLDRQQRALKITTATYWRPSEQNIHRFPDYGDDDPWGVSPNEGFAIPLTDDELKNMLRSRSFRDVDRSNIADQAAIDAREKSDEEIELEGFVDPQLQKAVEYIQSRLKDSVAAR</sequence>
<proteinExistence type="inferred from homology"/>
<accession>A0A9X1SFH8</accession>
<dbReference type="Pfam" id="PF03572">
    <property type="entry name" value="Peptidase_S41"/>
    <property type="match status" value="1"/>
</dbReference>
<dbReference type="Proteomes" id="UP001139103">
    <property type="component" value="Unassembled WGS sequence"/>
</dbReference>
<dbReference type="GO" id="GO:0006508">
    <property type="term" value="P:proteolysis"/>
    <property type="evidence" value="ECO:0007669"/>
    <property type="project" value="UniProtKB-KW"/>
</dbReference>
<name>A0A9X1SFH8_9BACT</name>
<keyword evidence="2 5" id="KW-0645">Protease</keyword>
<dbReference type="GO" id="GO:0030288">
    <property type="term" value="C:outer membrane-bounded periplasmic space"/>
    <property type="evidence" value="ECO:0007669"/>
    <property type="project" value="TreeGrafter"/>
</dbReference>
<dbReference type="InterPro" id="IPR041489">
    <property type="entry name" value="PDZ_6"/>
</dbReference>
<dbReference type="SMART" id="SM00228">
    <property type="entry name" value="PDZ"/>
    <property type="match status" value="1"/>
</dbReference>
<dbReference type="InterPro" id="IPR001478">
    <property type="entry name" value="PDZ"/>
</dbReference>
<evidence type="ECO:0000313" key="7">
    <source>
        <dbReference type="EMBL" id="MCC9627521.1"/>
    </source>
</evidence>
<gene>
    <name evidence="7" type="ORF">LOC68_03875</name>
</gene>
<dbReference type="CDD" id="cd07560">
    <property type="entry name" value="Peptidase_S41_CPP"/>
    <property type="match status" value="1"/>
</dbReference>
<dbReference type="GO" id="GO:0004175">
    <property type="term" value="F:endopeptidase activity"/>
    <property type="evidence" value="ECO:0007669"/>
    <property type="project" value="TreeGrafter"/>
</dbReference>
<dbReference type="SMART" id="SM00245">
    <property type="entry name" value="TSPc"/>
    <property type="match status" value="1"/>
</dbReference>
<dbReference type="Gene3D" id="3.90.226.10">
    <property type="entry name" value="2-enoyl-CoA Hydratase, Chain A, domain 1"/>
    <property type="match status" value="1"/>
</dbReference>
<comment type="caution">
    <text evidence="7">The sequence shown here is derived from an EMBL/GenBank/DDBJ whole genome shotgun (WGS) entry which is preliminary data.</text>
</comment>
<evidence type="ECO:0000259" key="6">
    <source>
        <dbReference type="PROSITE" id="PS50106"/>
    </source>
</evidence>
<dbReference type="NCBIfam" id="TIGR00225">
    <property type="entry name" value="prc"/>
    <property type="match status" value="1"/>
</dbReference>
<evidence type="ECO:0000256" key="5">
    <source>
        <dbReference type="RuleBase" id="RU004404"/>
    </source>
</evidence>
<evidence type="ECO:0000256" key="3">
    <source>
        <dbReference type="ARBA" id="ARBA00022801"/>
    </source>
</evidence>
<evidence type="ECO:0000313" key="8">
    <source>
        <dbReference type="Proteomes" id="UP001139103"/>
    </source>
</evidence>
<comment type="similarity">
    <text evidence="1 5">Belongs to the peptidase S41A family.</text>
</comment>
<dbReference type="RefSeq" id="WP_230215971.1">
    <property type="nucleotide sequence ID" value="NZ_JAJKFT010000004.1"/>
</dbReference>
<dbReference type="SUPFAM" id="SSF50156">
    <property type="entry name" value="PDZ domain-like"/>
    <property type="match status" value="1"/>
</dbReference>
<evidence type="ECO:0000256" key="4">
    <source>
        <dbReference type="ARBA" id="ARBA00022825"/>
    </source>
</evidence>
<evidence type="ECO:0000256" key="2">
    <source>
        <dbReference type="ARBA" id="ARBA00022670"/>
    </source>
</evidence>
<dbReference type="InterPro" id="IPR029045">
    <property type="entry name" value="ClpP/crotonase-like_dom_sf"/>
</dbReference>
<evidence type="ECO:0000256" key="1">
    <source>
        <dbReference type="ARBA" id="ARBA00009179"/>
    </source>
</evidence>
<dbReference type="SUPFAM" id="SSF52096">
    <property type="entry name" value="ClpP/crotonase"/>
    <property type="match status" value="1"/>
</dbReference>
<keyword evidence="3 5" id="KW-0378">Hydrolase</keyword>
<dbReference type="InterPro" id="IPR036034">
    <property type="entry name" value="PDZ_sf"/>
</dbReference>
<dbReference type="GO" id="GO:0007165">
    <property type="term" value="P:signal transduction"/>
    <property type="evidence" value="ECO:0007669"/>
    <property type="project" value="TreeGrafter"/>
</dbReference>
<dbReference type="FunFam" id="2.30.42.10:FF:000063">
    <property type="entry name" value="Peptidase, S41 family"/>
    <property type="match status" value="1"/>
</dbReference>
<dbReference type="Pfam" id="PF17820">
    <property type="entry name" value="PDZ_6"/>
    <property type="match status" value="1"/>
</dbReference>